<proteinExistence type="predicted"/>
<organism evidence="1 2">
    <name type="scientific">Sagittula salina</name>
    <dbReference type="NCBI Taxonomy" id="2820268"/>
    <lineage>
        <taxon>Bacteria</taxon>
        <taxon>Pseudomonadati</taxon>
        <taxon>Pseudomonadota</taxon>
        <taxon>Alphaproteobacteria</taxon>
        <taxon>Rhodobacterales</taxon>
        <taxon>Roseobacteraceae</taxon>
        <taxon>Sagittula</taxon>
    </lineage>
</organism>
<accession>A0A940MS92</accession>
<protein>
    <submittedName>
        <fullName evidence="1">Uncharacterized protein</fullName>
    </submittedName>
</protein>
<gene>
    <name evidence="1" type="ORF">J5474_21405</name>
</gene>
<reference evidence="1" key="1">
    <citation type="submission" date="2021-03" db="EMBL/GenBank/DDBJ databases">
        <title>Sagittula salina sp. nov. strain M10.9X isolated from the marine waste.</title>
        <authorList>
            <person name="Satari L."/>
            <person name="Molina-Menor E."/>
            <person name="Vidal-Verdu A."/>
            <person name="Pascual J."/>
            <person name="Pereto J."/>
            <person name="Porcar M."/>
        </authorList>
    </citation>
    <scope>NUCLEOTIDE SEQUENCE</scope>
    <source>
        <strain evidence="1">M10.9X</strain>
    </source>
</reference>
<evidence type="ECO:0000313" key="1">
    <source>
        <dbReference type="EMBL" id="MBP0485038.1"/>
    </source>
</evidence>
<dbReference type="Proteomes" id="UP000675940">
    <property type="component" value="Unassembled WGS sequence"/>
</dbReference>
<dbReference type="EMBL" id="JAGISH010000021">
    <property type="protein sequence ID" value="MBP0485038.1"/>
    <property type="molecule type" value="Genomic_DNA"/>
</dbReference>
<sequence length="176" mass="19452">MKCETPEQTALVSLPISLIEAMLKMRSALDDNLASALEKSVNVTPASNKAIFNQPVPNFAAPERGKYAAEFLGVGFSVNTLADVFGRVVDMMADVAPEALVELAAIRTRGRRYVSREPRDIHPRSPHLPVTQTESGWWISKNISQDQLKQALRNLCNVSGLGFGKDLKFPLRQPHR</sequence>
<evidence type="ECO:0000313" key="2">
    <source>
        <dbReference type="Proteomes" id="UP000675940"/>
    </source>
</evidence>
<comment type="caution">
    <text evidence="1">The sequence shown here is derived from an EMBL/GenBank/DDBJ whole genome shotgun (WGS) entry which is preliminary data.</text>
</comment>
<dbReference type="RefSeq" id="WP_209363916.1">
    <property type="nucleotide sequence ID" value="NZ_JAGISH010000021.1"/>
</dbReference>
<keyword evidence="2" id="KW-1185">Reference proteome</keyword>
<dbReference type="AlphaFoldDB" id="A0A940MS92"/>
<name>A0A940MS92_9RHOB</name>